<dbReference type="Gene3D" id="3.40.630.30">
    <property type="match status" value="1"/>
</dbReference>
<evidence type="ECO:0000259" key="1">
    <source>
        <dbReference type="PROSITE" id="PS51186"/>
    </source>
</evidence>
<sequence>MRDGDISGIAQVFYEAVSHGAAAHYTAAQRRAWGGDTPNPNRWAERLIPLDVLVAQDDCGRITGFFSVRLSDGLVDHMFVLPSRQGTGLGERLLERVEDMARLEGLPRLWTEASLLARPFLERHDWYVVTTQDVAVRGQVLRNFVMHRVLS</sequence>
<dbReference type="Pfam" id="PF13673">
    <property type="entry name" value="Acetyltransf_10"/>
    <property type="match status" value="1"/>
</dbReference>
<dbReference type="InterPro" id="IPR000182">
    <property type="entry name" value="GNAT_dom"/>
</dbReference>
<dbReference type="GO" id="GO:0016747">
    <property type="term" value="F:acyltransferase activity, transferring groups other than amino-acyl groups"/>
    <property type="evidence" value="ECO:0007669"/>
    <property type="project" value="InterPro"/>
</dbReference>
<evidence type="ECO:0000313" key="3">
    <source>
        <dbReference type="Proteomes" id="UP000220034"/>
    </source>
</evidence>
<dbReference type="InterPro" id="IPR016181">
    <property type="entry name" value="Acyl_CoA_acyltransferase"/>
</dbReference>
<keyword evidence="3" id="KW-1185">Reference proteome</keyword>
<dbReference type="PANTHER" id="PTHR43451">
    <property type="entry name" value="ACETYLTRANSFERASE (GNAT) FAMILY PROTEIN"/>
    <property type="match status" value="1"/>
</dbReference>
<feature type="domain" description="N-acetyltransferase" evidence="1">
    <location>
        <begin position="12"/>
        <end position="151"/>
    </location>
</feature>
<name>A0A2C9CT67_9RHOB</name>
<dbReference type="PANTHER" id="PTHR43451:SF1">
    <property type="entry name" value="ACETYLTRANSFERASE"/>
    <property type="match status" value="1"/>
</dbReference>
<dbReference type="CDD" id="cd04301">
    <property type="entry name" value="NAT_SF"/>
    <property type="match status" value="1"/>
</dbReference>
<proteinExistence type="predicted"/>
<dbReference type="AlphaFoldDB" id="A0A2C9CT67"/>
<dbReference type="EMBL" id="OCTN01000002">
    <property type="protein sequence ID" value="SOH93569.1"/>
    <property type="molecule type" value="Genomic_DNA"/>
</dbReference>
<accession>A0A2C9CT67</accession>
<organism evidence="2 3">
    <name type="scientific">Pontivivens marinum</name>
    <dbReference type="NCBI Taxonomy" id="1690039"/>
    <lineage>
        <taxon>Bacteria</taxon>
        <taxon>Pseudomonadati</taxon>
        <taxon>Pseudomonadota</taxon>
        <taxon>Alphaproteobacteria</taxon>
        <taxon>Rhodobacterales</taxon>
        <taxon>Paracoccaceae</taxon>
        <taxon>Pontivivens</taxon>
    </lineage>
</organism>
<keyword evidence="2" id="KW-0808">Transferase</keyword>
<evidence type="ECO:0000313" key="2">
    <source>
        <dbReference type="EMBL" id="SOH93569.1"/>
    </source>
</evidence>
<dbReference type="PROSITE" id="PS51186">
    <property type="entry name" value="GNAT"/>
    <property type="match status" value="1"/>
</dbReference>
<protein>
    <submittedName>
        <fullName evidence="2">Putative acetyltransferase</fullName>
    </submittedName>
</protein>
<gene>
    <name evidence="2" type="ORF">SAMN06273572_102246</name>
</gene>
<dbReference type="SUPFAM" id="SSF55729">
    <property type="entry name" value="Acyl-CoA N-acyltransferases (Nat)"/>
    <property type="match status" value="1"/>
</dbReference>
<dbReference type="InterPro" id="IPR052564">
    <property type="entry name" value="N-acetyltrans/Recomb-assoc"/>
</dbReference>
<dbReference type="Proteomes" id="UP000220034">
    <property type="component" value="Unassembled WGS sequence"/>
</dbReference>
<reference evidence="3" key="1">
    <citation type="submission" date="2017-09" db="EMBL/GenBank/DDBJ databases">
        <authorList>
            <person name="Varghese N."/>
            <person name="Submissions S."/>
        </authorList>
    </citation>
    <scope>NUCLEOTIDE SEQUENCE [LARGE SCALE GENOMIC DNA]</scope>
    <source>
        <strain evidence="3">C7</strain>
    </source>
</reference>